<dbReference type="GO" id="GO:0030234">
    <property type="term" value="F:enzyme regulator activity"/>
    <property type="evidence" value="ECO:0007669"/>
    <property type="project" value="InterPro"/>
</dbReference>
<dbReference type="PANTHER" id="PTHR30115">
    <property type="entry name" value="NITROGEN REGULATORY PROTEIN P-II"/>
    <property type="match status" value="1"/>
</dbReference>
<dbReference type="InterPro" id="IPR015867">
    <property type="entry name" value="N-reg_PII/ATP_PRibTrfase_C"/>
</dbReference>
<dbReference type="RefSeq" id="WP_038614576.1">
    <property type="nucleotide sequence ID" value="NZ_CP009048.1"/>
</dbReference>
<protein>
    <submittedName>
        <fullName evidence="1">Nitrogen regulatory protein P-II</fullName>
    </submittedName>
</protein>
<reference evidence="1 2" key="1">
    <citation type="submission" date="2014-07" db="EMBL/GenBank/DDBJ databases">
        <authorList>
            <person name="Lee K."/>
            <person name="Lim J.Y."/>
            <person name="Hwang I."/>
        </authorList>
    </citation>
    <scope>NUCLEOTIDE SEQUENCE [LARGE SCALE GENOMIC DNA]</scope>
    <source>
        <strain evidence="1 2">KL28</strain>
    </source>
</reference>
<dbReference type="Gene3D" id="3.30.70.120">
    <property type="match status" value="1"/>
</dbReference>
<evidence type="ECO:0000313" key="1">
    <source>
        <dbReference type="EMBL" id="AIL63573.1"/>
    </source>
</evidence>
<dbReference type="InterPro" id="IPR002187">
    <property type="entry name" value="N-reg_PII"/>
</dbReference>
<dbReference type="GO" id="GO:0006808">
    <property type="term" value="P:regulation of nitrogen utilization"/>
    <property type="evidence" value="ECO:0007669"/>
    <property type="project" value="InterPro"/>
</dbReference>
<dbReference type="HOGENOM" id="CLU_082268_0_1_6"/>
<dbReference type="PROSITE" id="PS51343">
    <property type="entry name" value="PII_GLNB_DOM"/>
    <property type="match status" value="1"/>
</dbReference>
<organism evidence="1 2">
    <name type="scientific">Pseudomonas alkylphenolica</name>
    <dbReference type="NCBI Taxonomy" id="237609"/>
    <lineage>
        <taxon>Bacteria</taxon>
        <taxon>Pseudomonadati</taxon>
        <taxon>Pseudomonadota</taxon>
        <taxon>Gammaproteobacteria</taxon>
        <taxon>Pseudomonadales</taxon>
        <taxon>Pseudomonadaceae</taxon>
        <taxon>Pseudomonas</taxon>
    </lineage>
</organism>
<accession>A0A077FE97</accession>
<dbReference type="AlphaFoldDB" id="A0A077FE97"/>
<dbReference type="EMBL" id="CP009048">
    <property type="protein sequence ID" value="AIL63573.1"/>
    <property type="molecule type" value="Genomic_DNA"/>
</dbReference>
<dbReference type="eggNOG" id="COG0347">
    <property type="taxonomic scope" value="Bacteria"/>
</dbReference>
<dbReference type="SMART" id="SM00938">
    <property type="entry name" value="P-II"/>
    <property type="match status" value="1"/>
</dbReference>
<dbReference type="Pfam" id="PF00543">
    <property type="entry name" value="P-II"/>
    <property type="match status" value="1"/>
</dbReference>
<dbReference type="PANTHER" id="PTHR30115:SF11">
    <property type="entry name" value="NITROGEN REGULATORY PROTEIN P-II HOMOLOG"/>
    <property type="match status" value="1"/>
</dbReference>
<dbReference type="Proteomes" id="UP000028931">
    <property type="component" value="Chromosome"/>
</dbReference>
<evidence type="ECO:0000313" key="2">
    <source>
        <dbReference type="Proteomes" id="UP000028931"/>
    </source>
</evidence>
<dbReference type="InterPro" id="IPR011322">
    <property type="entry name" value="N-reg_PII-like_a/b"/>
</dbReference>
<dbReference type="SUPFAM" id="SSF54913">
    <property type="entry name" value="GlnB-like"/>
    <property type="match status" value="1"/>
</dbReference>
<name>A0A077FE97_9PSED</name>
<dbReference type="GO" id="GO:0005524">
    <property type="term" value="F:ATP binding"/>
    <property type="evidence" value="ECO:0007669"/>
    <property type="project" value="TreeGrafter"/>
</dbReference>
<dbReference type="OrthoDB" id="6386089at2"/>
<dbReference type="GO" id="GO:0005829">
    <property type="term" value="C:cytosol"/>
    <property type="evidence" value="ECO:0007669"/>
    <property type="project" value="TreeGrafter"/>
</dbReference>
<gene>
    <name evidence="1" type="ORF">PSAKL28_44310</name>
</gene>
<proteinExistence type="predicted"/>
<dbReference type="KEGG" id="palk:PSAKL28_44310"/>
<dbReference type="PRINTS" id="PR00340">
    <property type="entry name" value="PIIGLNB"/>
</dbReference>
<sequence length="113" mass="12186">MKQVTAIFRPVRLEAVEQALHALPHLPGFTILPAYGHPRGHGKDHSYIADEWNPDAHQHLVLLAFCSDDVADEIVKAIEKAAHTGVPGDGIVAVSPLTDALRIRTGERGDAAL</sequence>